<feature type="domain" description="HTH luxR-type" evidence="5">
    <location>
        <begin position="92"/>
        <end position="161"/>
    </location>
</feature>
<evidence type="ECO:0000256" key="2">
    <source>
        <dbReference type="ARBA" id="ARBA00023125"/>
    </source>
</evidence>
<evidence type="ECO:0000256" key="4">
    <source>
        <dbReference type="SAM" id="MobiDB-lite"/>
    </source>
</evidence>
<dbReference type="PANTHER" id="PTHR44688">
    <property type="entry name" value="DNA-BINDING TRANSCRIPTIONAL ACTIVATOR DEVR_DOSR"/>
    <property type="match status" value="1"/>
</dbReference>
<feature type="domain" description="HTH luxR-type" evidence="5">
    <location>
        <begin position="23"/>
        <end position="88"/>
    </location>
</feature>
<dbReference type="EMBL" id="JACHDP010000001">
    <property type="protein sequence ID" value="MBB5476196.1"/>
    <property type="molecule type" value="Genomic_DNA"/>
</dbReference>
<keyword evidence="3" id="KW-0804">Transcription</keyword>
<sequence length="185" mass="20315">MVVETPNPRPRSTMHCAVAEPARVLSRAVLTPRQEQIALLVAAGSTNVEVATHLVISTHTVKHHLRGVFHRLGVASRRELRSALALHDSTNHFTQSCCLTSQERDIARRVSNGASNREVAAQLFISPSTVDYHLRKIFRKLDITSRRELARRDAPAAPRPDSTSLAAKSKPGRSEPRSGSPSPQP</sequence>
<reference evidence="6 7" key="1">
    <citation type="submission" date="2020-08" db="EMBL/GenBank/DDBJ databases">
        <title>Sequencing the genomes of 1000 actinobacteria strains.</title>
        <authorList>
            <person name="Klenk H.-P."/>
        </authorList>
    </citation>
    <scope>NUCLEOTIDE SEQUENCE [LARGE SCALE GENOMIC DNA]</scope>
    <source>
        <strain evidence="6 7">DSM 103125</strain>
    </source>
</reference>
<dbReference type="SMART" id="SM00421">
    <property type="entry name" value="HTH_LUXR"/>
    <property type="match status" value="2"/>
</dbReference>
<dbReference type="CDD" id="cd06170">
    <property type="entry name" value="LuxR_C_like"/>
    <property type="match status" value="2"/>
</dbReference>
<dbReference type="InterPro" id="IPR036388">
    <property type="entry name" value="WH-like_DNA-bd_sf"/>
</dbReference>
<dbReference type="Pfam" id="PF00196">
    <property type="entry name" value="GerE"/>
    <property type="match status" value="2"/>
</dbReference>
<keyword evidence="2 6" id="KW-0238">DNA-binding</keyword>
<dbReference type="GO" id="GO:0003677">
    <property type="term" value="F:DNA binding"/>
    <property type="evidence" value="ECO:0007669"/>
    <property type="project" value="UniProtKB-KW"/>
</dbReference>
<dbReference type="InterPro" id="IPR016032">
    <property type="entry name" value="Sig_transdc_resp-reg_C-effctor"/>
</dbReference>
<organism evidence="6 7">
    <name type="scientific">Micromonospora parathelypteridis</name>
    <dbReference type="NCBI Taxonomy" id="1839617"/>
    <lineage>
        <taxon>Bacteria</taxon>
        <taxon>Bacillati</taxon>
        <taxon>Actinomycetota</taxon>
        <taxon>Actinomycetes</taxon>
        <taxon>Micromonosporales</taxon>
        <taxon>Micromonosporaceae</taxon>
        <taxon>Micromonospora</taxon>
    </lineage>
</organism>
<feature type="region of interest" description="Disordered" evidence="4">
    <location>
        <begin position="148"/>
        <end position="185"/>
    </location>
</feature>
<proteinExistence type="predicted"/>
<evidence type="ECO:0000313" key="7">
    <source>
        <dbReference type="Proteomes" id="UP000586947"/>
    </source>
</evidence>
<dbReference type="PANTHER" id="PTHR44688:SF16">
    <property type="entry name" value="DNA-BINDING TRANSCRIPTIONAL ACTIVATOR DEVR_DOSR"/>
    <property type="match status" value="1"/>
</dbReference>
<dbReference type="AlphaFoldDB" id="A0A840VK03"/>
<dbReference type="GO" id="GO:0006355">
    <property type="term" value="P:regulation of DNA-templated transcription"/>
    <property type="evidence" value="ECO:0007669"/>
    <property type="project" value="InterPro"/>
</dbReference>
<evidence type="ECO:0000313" key="6">
    <source>
        <dbReference type="EMBL" id="MBB5476196.1"/>
    </source>
</evidence>
<gene>
    <name evidence="6" type="ORF">HNR20_000701</name>
</gene>
<evidence type="ECO:0000256" key="1">
    <source>
        <dbReference type="ARBA" id="ARBA00023015"/>
    </source>
</evidence>
<dbReference type="InterPro" id="IPR000792">
    <property type="entry name" value="Tscrpt_reg_LuxR_C"/>
</dbReference>
<dbReference type="Proteomes" id="UP000586947">
    <property type="component" value="Unassembled WGS sequence"/>
</dbReference>
<dbReference type="PROSITE" id="PS50043">
    <property type="entry name" value="HTH_LUXR_2"/>
    <property type="match status" value="2"/>
</dbReference>
<comment type="caution">
    <text evidence="6">The sequence shown here is derived from an EMBL/GenBank/DDBJ whole genome shotgun (WGS) entry which is preliminary data.</text>
</comment>
<dbReference type="RefSeq" id="WP_229687151.1">
    <property type="nucleotide sequence ID" value="NZ_BMNF01000003.1"/>
</dbReference>
<keyword evidence="7" id="KW-1185">Reference proteome</keyword>
<dbReference type="PRINTS" id="PR00038">
    <property type="entry name" value="HTHLUXR"/>
</dbReference>
<dbReference type="Gene3D" id="1.10.10.10">
    <property type="entry name" value="Winged helix-like DNA-binding domain superfamily/Winged helix DNA-binding domain"/>
    <property type="match status" value="2"/>
</dbReference>
<keyword evidence="1" id="KW-0805">Transcription regulation</keyword>
<accession>A0A840VK03</accession>
<dbReference type="SUPFAM" id="SSF46894">
    <property type="entry name" value="C-terminal effector domain of the bipartite response regulators"/>
    <property type="match status" value="2"/>
</dbReference>
<protein>
    <submittedName>
        <fullName evidence="6">DNA-binding CsgD family transcriptional regulator</fullName>
    </submittedName>
</protein>
<evidence type="ECO:0000259" key="5">
    <source>
        <dbReference type="PROSITE" id="PS50043"/>
    </source>
</evidence>
<name>A0A840VK03_9ACTN</name>
<evidence type="ECO:0000256" key="3">
    <source>
        <dbReference type="ARBA" id="ARBA00023163"/>
    </source>
</evidence>